<dbReference type="Pfam" id="PF23231">
    <property type="entry name" value="HAT_Syf1_CNRKL1_C"/>
    <property type="match status" value="1"/>
</dbReference>
<dbReference type="InterPro" id="IPR055430">
    <property type="entry name" value="HAT_Syf1_CNRKL1_C"/>
</dbReference>
<feature type="compositionally biased region" description="Acidic residues" evidence="10">
    <location>
        <begin position="1057"/>
        <end position="1074"/>
    </location>
</feature>
<evidence type="ECO:0000259" key="11">
    <source>
        <dbReference type="Pfam" id="PF23220"/>
    </source>
</evidence>
<dbReference type="InterPro" id="IPR011990">
    <property type="entry name" value="TPR-like_helical_dom_sf"/>
</dbReference>
<evidence type="ECO:0000256" key="6">
    <source>
        <dbReference type="ARBA" id="ARBA00022737"/>
    </source>
</evidence>
<evidence type="ECO:0000256" key="4">
    <source>
        <dbReference type="ARBA" id="ARBA00022664"/>
    </source>
</evidence>
<dbReference type="InterPro" id="IPR055433">
    <property type="entry name" value="HAT_Syf1-like_N"/>
</dbReference>
<dbReference type="InParanoid" id="A0A316YJV4"/>
<comment type="function">
    <text evidence="9">Involved in pre-mRNA splicing and cell cycle progression.</text>
</comment>
<gene>
    <name evidence="14" type="ORF">FA10DRAFT_280482</name>
</gene>
<keyword evidence="8" id="KW-0539">Nucleus</keyword>
<reference evidence="14 15" key="1">
    <citation type="journal article" date="2018" name="Mol. Biol. Evol.">
        <title>Broad Genomic Sampling Reveals a Smut Pathogenic Ancestry of the Fungal Clade Ustilaginomycotina.</title>
        <authorList>
            <person name="Kijpornyongpan T."/>
            <person name="Mondo S.J."/>
            <person name="Barry K."/>
            <person name="Sandor L."/>
            <person name="Lee J."/>
            <person name="Lipzen A."/>
            <person name="Pangilinan J."/>
            <person name="LaButti K."/>
            <person name="Hainaut M."/>
            <person name="Henrissat B."/>
            <person name="Grigoriev I.V."/>
            <person name="Spatafora J.W."/>
            <person name="Aime M.C."/>
        </authorList>
    </citation>
    <scope>NUCLEOTIDE SEQUENCE [LARGE SCALE GENOMIC DNA]</scope>
    <source>
        <strain evidence="14 15">MCA 4198</strain>
    </source>
</reference>
<dbReference type="FunFam" id="1.25.40.10:FF:000023">
    <property type="entry name" value="Pre-mRNA-splicing factor SYF1"/>
    <property type="match status" value="1"/>
</dbReference>
<dbReference type="AlphaFoldDB" id="A0A316YJV4"/>
<dbReference type="Pfam" id="PF23233">
    <property type="entry name" value="HAT_Syf1_CNRKL1_N"/>
    <property type="match status" value="1"/>
</dbReference>
<keyword evidence="5" id="KW-0747">Spliceosome</keyword>
<dbReference type="SUPFAM" id="SSF48452">
    <property type="entry name" value="TPR-like"/>
    <property type="match status" value="2"/>
</dbReference>
<feature type="region of interest" description="Disordered" evidence="10">
    <location>
        <begin position="502"/>
        <end position="527"/>
    </location>
</feature>
<evidence type="ECO:0000256" key="8">
    <source>
        <dbReference type="ARBA" id="ARBA00023242"/>
    </source>
</evidence>
<evidence type="ECO:0000313" key="14">
    <source>
        <dbReference type="EMBL" id="PWN89481.1"/>
    </source>
</evidence>
<evidence type="ECO:0000256" key="9">
    <source>
        <dbReference type="ARBA" id="ARBA00037272"/>
    </source>
</evidence>
<dbReference type="GO" id="GO:0000349">
    <property type="term" value="P:generation of catalytic spliceosome for first transesterification step"/>
    <property type="evidence" value="ECO:0007669"/>
    <property type="project" value="TreeGrafter"/>
</dbReference>
<evidence type="ECO:0000259" key="12">
    <source>
        <dbReference type="Pfam" id="PF23231"/>
    </source>
</evidence>
<dbReference type="FunCoup" id="A0A316YJV4">
    <property type="interactions" value="681"/>
</dbReference>
<evidence type="ECO:0000256" key="1">
    <source>
        <dbReference type="ARBA" id="ARBA00004123"/>
    </source>
</evidence>
<evidence type="ECO:0000256" key="5">
    <source>
        <dbReference type="ARBA" id="ARBA00022728"/>
    </source>
</evidence>
<dbReference type="InterPro" id="IPR003107">
    <property type="entry name" value="HAT"/>
</dbReference>
<feature type="region of interest" description="Disordered" evidence="10">
    <location>
        <begin position="315"/>
        <end position="337"/>
    </location>
</feature>
<evidence type="ECO:0000256" key="10">
    <source>
        <dbReference type="SAM" id="MobiDB-lite"/>
    </source>
</evidence>
<feature type="region of interest" description="Disordered" evidence="10">
    <location>
        <begin position="1"/>
        <end position="23"/>
    </location>
</feature>
<proteinExistence type="inferred from homology"/>
<dbReference type="GO" id="GO:0071007">
    <property type="term" value="C:U2-type catalytic step 2 spliceosome"/>
    <property type="evidence" value="ECO:0007669"/>
    <property type="project" value="TreeGrafter"/>
</dbReference>
<feature type="domain" description="Pre-mRNA-splicing factor SYF1 central HAT repeats" evidence="11">
    <location>
        <begin position="412"/>
        <end position="587"/>
    </location>
</feature>
<dbReference type="Gene3D" id="1.25.40.10">
    <property type="entry name" value="Tetratricopeptide repeat domain"/>
    <property type="match status" value="3"/>
</dbReference>
<feature type="region of interest" description="Disordered" evidence="10">
    <location>
        <begin position="388"/>
        <end position="408"/>
    </location>
</feature>
<evidence type="ECO:0000256" key="2">
    <source>
        <dbReference type="ARBA" id="ARBA00008644"/>
    </source>
</evidence>
<evidence type="ECO:0000256" key="7">
    <source>
        <dbReference type="ARBA" id="ARBA00023187"/>
    </source>
</evidence>
<dbReference type="InterPro" id="IPR045075">
    <property type="entry name" value="Syf1-like"/>
</dbReference>
<dbReference type="STRING" id="215250.A0A316YJV4"/>
<dbReference type="PANTHER" id="PTHR11246:SF5">
    <property type="entry name" value="PRE-MRNA-SPLICING FACTOR SYF1"/>
    <property type="match status" value="1"/>
</dbReference>
<evidence type="ECO:0000256" key="3">
    <source>
        <dbReference type="ARBA" id="ARBA00011524"/>
    </source>
</evidence>
<keyword evidence="7" id="KW-0508">mRNA splicing</keyword>
<feature type="compositionally biased region" description="Acidic residues" evidence="10">
    <location>
        <begin position="1013"/>
        <end position="1023"/>
    </location>
</feature>
<evidence type="ECO:0000259" key="13">
    <source>
        <dbReference type="Pfam" id="PF23233"/>
    </source>
</evidence>
<dbReference type="PANTHER" id="PTHR11246">
    <property type="entry name" value="PRE-MRNA SPLICING FACTOR"/>
    <property type="match status" value="1"/>
</dbReference>
<feature type="region of interest" description="Disordered" evidence="10">
    <location>
        <begin position="1005"/>
        <end position="1074"/>
    </location>
</feature>
<dbReference type="GeneID" id="37045536"/>
<dbReference type="RefSeq" id="XP_025376679.1">
    <property type="nucleotide sequence ID" value="XM_025523620.1"/>
</dbReference>
<keyword evidence="15" id="KW-1185">Reference proteome</keyword>
<dbReference type="EMBL" id="KZ819637">
    <property type="protein sequence ID" value="PWN89481.1"/>
    <property type="molecule type" value="Genomic_DNA"/>
</dbReference>
<dbReference type="OrthoDB" id="10067343at2759"/>
<keyword evidence="6" id="KW-0677">Repeat</keyword>
<comment type="similarity">
    <text evidence="2">Belongs to the crooked-neck family.</text>
</comment>
<dbReference type="InterPro" id="IPR056350">
    <property type="entry name" value="HAT_Syf1_central"/>
</dbReference>
<organism evidence="14 15">
    <name type="scientific">Acaromyces ingoldii</name>
    <dbReference type="NCBI Taxonomy" id="215250"/>
    <lineage>
        <taxon>Eukaryota</taxon>
        <taxon>Fungi</taxon>
        <taxon>Dikarya</taxon>
        <taxon>Basidiomycota</taxon>
        <taxon>Ustilaginomycotina</taxon>
        <taxon>Exobasidiomycetes</taxon>
        <taxon>Exobasidiales</taxon>
        <taxon>Cryptobasidiaceae</taxon>
        <taxon>Acaromyces</taxon>
    </lineage>
</organism>
<feature type="compositionally biased region" description="Basic and acidic residues" evidence="10">
    <location>
        <begin position="1024"/>
        <end position="1035"/>
    </location>
</feature>
<dbReference type="Proteomes" id="UP000245768">
    <property type="component" value="Unassembled WGS sequence"/>
</dbReference>
<feature type="domain" description="Pre-mRNA-splicing factor Syf1-like N-terminal HAT-repeats" evidence="13">
    <location>
        <begin position="206"/>
        <end position="298"/>
    </location>
</feature>
<feature type="compositionally biased region" description="Acidic residues" evidence="10">
    <location>
        <begin position="502"/>
        <end position="519"/>
    </location>
</feature>
<comment type="subcellular location">
    <subcellularLocation>
        <location evidence="1">Nucleus</location>
    </subcellularLocation>
</comment>
<dbReference type="SMART" id="SM00386">
    <property type="entry name" value="HAT"/>
    <property type="match status" value="11"/>
</dbReference>
<dbReference type="Pfam" id="PF23220">
    <property type="entry name" value="HAT_Syf1_M"/>
    <property type="match status" value="1"/>
</dbReference>
<feature type="domain" description="Pre-mRNA-splicing factor Syf1/CRNKL1-like C-terminal HAT-repeats" evidence="12">
    <location>
        <begin position="589"/>
        <end position="1030"/>
    </location>
</feature>
<feature type="compositionally biased region" description="Low complexity" evidence="10">
    <location>
        <begin position="1043"/>
        <end position="1055"/>
    </location>
</feature>
<keyword evidence="4" id="KW-0507">mRNA processing</keyword>
<name>A0A316YJV4_9BASI</name>
<sequence length="1074" mass="121489">MAPRKAKGGAPSTSGGGAQESGGMEAVVSRFPLTYPFPDPLTDLDVIPASDVSLEQDLLLNIDNQRSWNGYLDHVVSSNRPSENQPLFHSPDDALSSVEVRYLGPLASSENRLALKRVTFAYERAIAQFPTSYGVWRDYLLLRMQFVLAEPRGGLDGFWKRQIKTGKQNLEAGPTLLEGGVEGADEWEWGKRQGASIEPLDGRVGHREWESLAAVFERSLICIPRAPRIWLLYFTLLLHPSCPPTLSHTHTRRTFDRALRTLAPSQHLRVWKLYLRWAEMRSGETCLRIWRRYLSVDPSLTERFVVLLERMRASLEEEEEDDDDEEEEEDEEKDKLKAKRSLEAAKVLLKLASEAGQGRYTSPEGKSAYQLLIEWLELCEKYPDEVGMDREEEDALPSSSGESGSAAYKLTDSDTDVASSSRLPVSHIVRSLGLARFPDQAGRLWTGLATYWIRRNDLEAAKDTFEEGIANVVTVRDFTQIFDAYAETSENVVGFLMEALAGDEEDEEDEEEEEEEEEGESRAAKEAELDQKMKEFEDLMERRPFLVNDVLLRRNPNDVQEWEKRVLLHGDDDEKVVETYKKAIETINPRKATANHHVLFINFARFYEEGGNAGREFLQQLQGEEPVCEDEEVPEADIDSARKVYERATTVPFKRVDDLADVWCQWASMEARQGNFDAALRVMVRATAAPRSAAQIKSISFYDESLPVQTRLFKSAKLWAFYVDLQEALDSDGSVEGTKAVYDRMIDLKIATPQVLINYAGFLEDHHYFEEAFKVYERGVEAFTYPVAFELWNVYLSKFVARYGGTKIERARDLFEQALESCPEKFVRPLFLKYGQLEEEHGLSKRAMRIYERATERVSEDDRFDMFAFYIAKVAEGAGGIAATRSVYSRAIEVLPDRQTARMCLRFAALERKLGEVDRARAIYGHAAQFVDPRSDDEGSGAEGGLGFWKAWNRFEIECGTEETFREMLRIKRSVQAQFNTDVSYIAAYARSAAAKAKQQTNGSAAAAAAANEEADDDEDQENDPMRKAEVEARARAGGPSFVAAKQSQAQVQQAPEENEEEIGGGDDDDEDLM</sequence>
<protein>
    <submittedName>
        <fullName evidence="14">Uncharacterized protein</fullName>
    </submittedName>
</protein>
<dbReference type="GO" id="GO:0000974">
    <property type="term" value="C:Prp19 complex"/>
    <property type="evidence" value="ECO:0007669"/>
    <property type="project" value="TreeGrafter"/>
</dbReference>
<comment type="subunit">
    <text evidence="3">Associated with the spliceosome.</text>
</comment>
<accession>A0A316YJV4</accession>
<evidence type="ECO:0000313" key="15">
    <source>
        <dbReference type="Proteomes" id="UP000245768"/>
    </source>
</evidence>
<dbReference type="GO" id="GO:0071014">
    <property type="term" value="C:post-mRNA release spliceosomal complex"/>
    <property type="evidence" value="ECO:0007669"/>
    <property type="project" value="TreeGrafter"/>
</dbReference>
<feature type="compositionally biased region" description="Acidic residues" evidence="10">
    <location>
        <begin position="316"/>
        <end position="332"/>
    </location>
</feature>